<evidence type="ECO:0000313" key="10">
    <source>
        <dbReference type="Proteomes" id="UP000219439"/>
    </source>
</evidence>
<dbReference type="PANTHER" id="PTHR30489:SF0">
    <property type="entry name" value="LIPOPROTEIN-RELEASING SYSTEM TRANSMEMBRANE PROTEIN LOLE"/>
    <property type="match status" value="1"/>
</dbReference>
<organism evidence="9 10">
    <name type="scientific">Cohaesibacter gelatinilyticus</name>
    <dbReference type="NCBI Taxonomy" id="372072"/>
    <lineage>
        <taxon>Bacteria</taxon>
        <taxon>Pseudomonadati</taxon>
        <taxon>Pseudomonadota</taxon>
        <taxon>Alphaproteobacteria</taxon>
        <taxon>Hyphomicrobiales</taxon>
        <taxon>Cohaesibacteraceae</taxon>
    </lineage>
</organism>
<dbReference type="RefSeq" id="WP_097152044.1">
    <property type="nucleotide sequence ID" value="NZ_OBEL01000001.1"/>
</dbReference>
<evidence type="ECO:0000259" key="8">
    <source>
        <dbReference type="Pfam" id="PF02687"/>
    </source>
</evidence>
<dbReference type="EMBL" id="OBEL01000001">
    <property type="protein sequence ID" value="SNZ07232.1"/>
    <property type="molecule type" value="Genomic_DNA"/>
</dbReference>
<dbReference type="PANTHER" id="PTHR30489">
    <property type="entry name" value="LIPOPROTEIN-RELEASING SYSTEM TRANSMEMBRANE PROTEIN LOLE"/>
    <property type="match status" value="1"/>
</dbReference>
<dbReference type="GO" id="GO:0098797">
    <property type="term" value="C:plasma membrane protein complex"/>
    <property type="evidence" value="ECO:0007669"/>
    <property type="project" value="TreeGrafter"/>
</dbReference>
<protein>
    <submittedName>
        <fullName evidence="9">FtsX-like permease family protein</fullName>
    </submittedName>
</protein>
<proteinExistence type="inferred from homology"/>
<keyword evidence="5 7" id="KW-1133">Transmembrane helix</keyword>
<keyword evidence="6 7" id="KW-0472">Membrane</keyword>
<feature type="transmembrane region" description="Helical" evidence="7">
    <location>
        <begin position="26"/>
        <end position="49"/>
    </location>
</feature>
<dbReference type="InterPro" id="IPR051447">
    <property type="entry name" value="Lipoprotein-release_system"/>
</dbReference>
<name>A0A285NCL2_9HYPH</name>
<accession>A0A285NCL2</accession>
<evidence type="ECO:0000256" key="6">
    <source>
        <dbReference type="ARBA" id="ARBA00023136"/>
    </source>
</evidence>
<dbReference type="Proteomes" id="UP000219439">
    <property type="component" value="Unassembled WGS sequence"/>
</dbReference>
<keyword evidence="4 7" id="KW-0812">Transmembrane</keyword>
<keyword evidence="3" id="KW-1003">Cell membrane</keyword>
<evidence type="ECO:0000256" key="3">
    <source>
        <dbReference type="ARBA" id="ARBA00022475"/>
    </source>
</evidence>
<keyword evidence="10" id="KW-1185">Reference proteome</keyword>
<reference evidence="9 10" key="1">
    <citation type="submission" date="2017-09" db="EMBL/GenBank/DDBJ databases">
        <authorList>
            <person name="Ehlers B."/>
            <person name="Leendertz F.H."/>
        </authorList>
    </citation>
    <scope>NUCLEOTIDE SEQUENCE [LARGE SCALE GENOMIC DNA]</scope>
    <source>
        <strain evidence="9 10">DSM 18289</strain>
    </source>
</reference>
<evidence type="ECO:0000256" key="1">
    <source>
        <dbReference type="ARBA" id="ARBA00004651"/>
    </source>
</evidence>
<comment type="subcellular location">
    <subcellularLocation>
        <location evidence="1">Cell membrane</location>
        <topology evidence="1">Multi-pass membrane protein</topology>
    </subcellularLocation>
</comment>
<evidence type="ECO:0000256" key="2">
    <source>
        <dbReference type="ARBA" id="ARBA00005236"/>
    </source>
</evidence>
<dbReference type="InterPro" id="IPR003838">
    <property type="entry name" value="ABC3_permease_C"/>
</dbReference>
<evidence type="ECO:0000256" key="5">
    <source>
        <dbReference type="ARBA" id="ARBA00022989"/>
    </source>
</evidence>
<feature type="transmembrane region" description="Helical" evidence="7">
    <location>
        <begin position="243"/>
        <end position="261"/>
    </location>
</feature>
<evidence type="ECO:0000256" key="4">
    <source>
        <dbReference type="ARBA" id="ARBA00022692"/>
    </source>
</evidence>
<dbReference type="OrthoDB" id="8522929at2"/>
<dbReference type="AlphaFoldDB" id="A0A285NCL2"/>
<dbReference type="GO" id="GO:0044874">
    <property type="term" value="P:lipoprotein localization to outer membrane"/>
    <property type="evidence" value="ECO:0007669"/>
    <property type="project" value="TreeGrafter"/>
</dbReference>
<comment type="similarity">
    <text evidence="2">Belongs to the ABC-4 integral membrane protein family. LolC/E subfamily.</text>
</comment>
<dbReference type="Pfam" id="PF02687">
    <property type="entry name" value="FtsX"/>
    <property type="match status" value="1"/>
</dbReference>
<feature type="transmembrane region" description="Helical" evidence="7">
    <location>
        <begin position="348"/>
        <end position="371"/>
    </location>
</feature>
<feature type="domain" description="ABC3 transporter permease C-terminal" evidence="8">
    <location>
        <begin position="270"/>
        <end position="372"/>
    </location>
</feature>
<evidence type="ECO:0000313" key="9">
    <source>
        <dbReference type="EMBL" id="SNZ07232.1"/>
    </source>
</evidence>
<feature type="transmembrane region" description="Helical" evidence="7">
    <location>
        <begin position="297"/>
        <end position="318"/>
    </location>
</feature>
<sequence length="380" mass="42869">MQWFNRQRYLIDFTLSSLQRRSGRNLTLFTVYSLVVFVLASVMFFSHAIRREASDMMRGAPEITVQRMVMGRHDLVPLSYLDAIGKIRGVRNAQGRLWGYFFDRSSFANYTLMVPTKGAKSHKVVQGETIIGEGVARMRGVREGGSLFLSSPTGKIFKFRIKKILPRSTALVSSDLVLISESDFRRFFVLADDVYTDLTLEVRNSREVETVVGKAAYRLHDARFITKADILRTYESIFSWREGIMLALLGTSLLAFAIFVFDKASGLSGEERREIGILKAVGWDTSDILGMKFWEGAMVSLFSFITGVIMAYGHVFFFDAGLLQPVLQGWAVLYPDFSLQPHLDGLQLATLAFFTVVPFTAATIVPIWRAAITDPEQVMR</sequence>
<gene>
    <name evidence="9" type="ORF">SAMN06265368_0749</name>
</gene>
<evidence type="ECO:0000256" key="7">
    <source>
        <dbReference type="SAM" id="Phobius"/>
    </source>
</evidence>